<dbReference type="Proteomes" id="UP000258613">
    <property type="component" value="Chromosome"/>
</dbReference>
<keyword evidence="3" id="KW-1185">Reference proteome</keyword>
<dbReference type="AlphaFoldDB" id="A0A346PM07"/>
<gene>
    <name evidence="2" type="ORF">AArcMg_0529</name>
</gene>
<organism evidence="2 3">
    <name type="scientific">Natrarchaeobaculum sulfurireducens</name>
    <dbReference type="NCBI Taxonomy" id="2044521"/>
    <lineage>
        <taxon>Archaea</taxon>
        <taxon>Methanobacteriati</taxon>
        <taxon>Methanobacteriota</taxon>
        <taxon>Stenosarchaea group</taxon>
        <taxon>Halobacteria</taxon>
        <taxon>Halobacteriales</taxon>
        <taxon>Natrialbaceae</taxon>
        <taxon>Natrarchaeobaculum</taxon>
    </lineage>
</organism>
<dbReference type="KEGG" id="nag:AArcMg_0529"/>
<evidence type="ECO:0000313" key="3">
    <source>
        <dbReference type="Proteomes" id="UP000258613"/>
    </source>
</evidence>
<evidence type="ECO:0000256" key="1">
    <source>
        <dbReference type="SAM" id="MobiDB-lite"/>
    </source>
</evidence>
<proteinExistence type="predicted"/>
<protein>
    <submittedName>
        <fullName evidence="2">Uncharacterized protein</fullName>
    </submittedName>
</protein>
<dbReference type="EMBL" id="CP027033">
    <property type="protein sequence ID" value="AXR80552.1"/>
    <property type="molecule type" value="Genomic_DNA"/>
</dbReference>
<sequence length="77" mass="8527">MSRSTRDGAHVGSARVRIGGRSRGGATRPTERTPGLAGEPHRCMTLSPENGRFERTFQENVTLRRRRAFSSSSVGRR</sequence>
<evidence type="ECO:0000313" key="2">
    <source>
        <dbReference type="EMBL" id="AXR80552.1"/>
    </source>
</evidence>
<name>A0A346PM07_9EURY</name>
<accession>A0A346PM07</accession>
<feature type="region of interest" description="Disordered" evidence="1">
    <location>
        <begin position="1"/>
        <end position="50"/>
    </location>
</feature>
<reference evidence="3" key="1">
    <citation type="submission" date="2018-02" db="EMBL/GenBank/DDBJ databases">
        <title>Phenotypic and genomic properties of facultatively anaerobic sulfur-reducing natronoarchaea from hypersaline soda lakes.</title>
        <authorList>
            <person name="Sorokin D.Y."/>
            <person name="Kublanov I.V."/>
            <person name="Roman P."/>
            <person name="Sinninghe Damste J.S."/>
            <person name="Golyshin P.N."/>
            <person name="Rojo D."/>
            <person name="Ciordia S."/>
            <person name="Mena M.D.C."/>
            <person name="Ferrer M."/>
            <person name="Messina E."/>
            <person name="Smedile F."/>
            <person name="La Spada G."/>
            <person name="La Cono V."/>
            <person name="Yakimov M.M."/>
        </authorList>
    </citation>
    <scope>NUCLEOTIDE SEQUENCE [LARGE SCALE GENOMIC DNA]</scope>
    <source>
        <strain evidence="3">AArc-Mg</strain>
    </source>
</reference>